<dbReference type="PANTHER" id="PTHR34137">
    <property type="entry name" value="EXODEOXYRIBONUCLEASE 7 SMALL SUBUNIT"/>
    <property type="match status" value="1"/>
</dbReference>
<accession>A0A0A5I3T4</accession>
<protein>
    <recommendedName>
        <fullName evidence="6">Exodeoxyribonuclease 7 small subunit</fullName>
        <ecNumber evidence="6">3.1.11.6</ecNumber>
    </recommendedName>
    <alternativeName>
        <fullName evidence="6">Exodeoxyribonuclease VII small subunit</fullName>
        <shortName evidence="6">Exonuclease VII small subunit</shortName>
    </alternativeName>
</protein>
<comment type="function">
    <text evidence="6">Bidirectionally degrades single-stranded DNA into large acid-insoluble oligonucleotides, which are then degraded further into small acid-soluble oligonucleotides.</text>
</comment>
<comment type="subunit">
    <text evidence="6">Heterooligomer composed of large and small subunits.</text>
</comment>
<name>A0A0A5I3T4_9BACI</name>
<dbReference type="AlphaFoldDB" id="A0A0A5I3T4"/>
<comment type="subcellular location">
    <subcellularLocation>
        <location evidence="6">Cytoplasm</location>
    </subcellularLocation>
</comment>
<dbReference type="NCBIfam" id="NF010666">
    <property type="entry name" value="PRK14063.1"/>
    <property type="match status" value="1"/>
</dbReference>
<evidence type="ECO:0000256" key="2">
    <source>
        <dbReference type="ARBA" id="ARBA00022490"/>
    </source>
</evidence>
<gene>
    <name evidence="6" type="primary">xseB</name>
    <name evidence="7" type="ORF">N783_17030</name>
</gene>
<dbReference type="STRING" id="1385511.GCA_000425225_01686"/>
<evidence type="ECO:0000313" key="7">
    <source>
        <dbReference type="EMBL" id="KGX90477.1"/>
    </source>
</evidence>
<evidence type="ECO:0000256" key="6">
    <source>
        <dbReference type="HAMAP-Rule" id="MF_00337"/>
    </source>
</evidence>
<comment type="similarity">
    <text evidence="1 6">Belongs to the XseB family.</text>
</comment>
<dbReference type="EC" id="3.1.11.6" evidence="6"/>
<dbReference type="GO" id="GO:0005829">
    <property type="term" value="C:cytosol"/>
    <property type="evidence" value="ECO:0007669"/>
    <property type="project" value="TreeGrafter"/>
</dbReference>
<dbReference type="HAMAP" id="MF_00337">
    <property type="entry name" value="Exonuc_7_S"/>
    <property type="match status" value="1"/>
</dbReference>
<evidence type="ECO:0000313" key="8">
    <source>
        <dbReference type="Proteomes" id="UP000030403"/>
    </source>
</evidence>
<keyword evidence="5 6" id="KW-0269">Exonuclease</keyword>
<comment type="caution">
    <text evidence="7">The sequence shown here is derived from an EMBL/GenBank/DDBJ whole genome shotgun (WGS) entry which is preliminary data.</text>
</comment>
<evidence type="ECO:0000256" key="5">
    <source>
        <dbReference type="ARBA" id="ARBA00022839"/>
    </source>
</evidence>
<keyword evidence="4 6" id="KW-0378">Hydrolase</keyword>
<dbReference type="RefSeq" id="WP_027448551.1">
    <property type="nucleotide sequence ID" value="NZ_AVPF01000007.1"/>
</dbReference>
<dbReference type="InterPro" id="IPR003761">
    <property type="entry name" value="Exonuc_VII_S"/>
</dbReference>
<evidence type="ECO:0000256" key="4">
    <source>
        <dbReference type="ARBA" id="ARBA00022801"/>
    </source>
</evidence>
<evidence type="ECO:0000256" key="3">
    <source>
        <dbReference type="ARBA" id="ARBA00022722"/>
    </source>
</evidence>
<sequence length="84" mass="9842">MSDKEVQQEELSFEEAMKQLEELVDKLEEGDVPLEKAITYYQEGMKLSKMCNDKLMHVEKQMKQIMNEQGEFESFSVQGEEDSD</sequence>
<keyword evidence="2 6" id="KW-0963">Cytoplasm</keyword>
<proteinExistence type="inferred from homology"/>
<dbReference type="NCBIfam" id="TIGR01280">
    <property type="entry name" value="xseB"/>
    <property type="match status" value="1"/>
</dbReference>
<dbReference type="PIRSF" id="PIRSF006488">
    <property type="entry name" value="Exonuc_VII_S"/>
    <property type="match status" value="1"/>
</dbReference>
<keyword evidence="3 6" id="KW-0540">Nuclease</keyword>
<dbReference type="GO" id="GO:0006308">
    <property type="term" value="P:DNA catabolic process"/>
    <property type="evidence" value="ECO:0007669"/>
    <property type="project" value="UniProtKB-UniRule"/>
</dbReference>
<dbReference type="EMBL" id="AVPF01000007">
    <property type="protein sequence ID" value="KGX90477.1"/>
    <property type="molecule type" value="Genomic_DNA"/>
</dbReference>
<reference evidence="7 8" key="1">
    <citation type="submission" date="2013-08" db="EMBL/GenBank/DDBJ databases">
        <authorList>
            <person name="Huang J."/>
            <person name="Wang G."/>
        </authorList>
    </citation>
    <scope>NUCLEOTIDE SEQUENCE [LARGE SCALE GENOMIC DNA]</scope>
    <source>
        <strain evidence="7 8">BH030004</strain>
    </source>
</reference>
<dbReference type="Pfam" id="PF02609">
    <property type="entry name" value="Exonuc_VII_S"/>
    <property type="match status" value="1"/>
</dbReference>
<dbReference type="Proteomes" id="UP000030403">
    <property type="component" value="Unassembled WGS sequence"/>
</dbReference>
<dbReference type="SUPFAM" id="SSF116842">
    <property type="entry name" value="XseB-like"/>
    <property type="match status" value="1"/>
</dbReference>
<dbReference type="PANTHER" id="PTHR34137:SF1">
    <property type="entry name" value="EXODEOXYRIBONUCLEASE 7 SMALL SUBUNIT"/>
    <property type="match status" value="1"/>
</dbReference>
<keyword evidence="8" id="KW-1185">Reference proteome</keyword>
<comment type="catalytic activity">
    <reaction evidence="6">
        <text>Exonucleolytic cleavage in either 5'- to 3'- or 3'- to 5'-direction to yield nucleoside 5'-phosphates.</text>
        <dbReference type="EC" id="3.1.11.6"/>
    </reaction>
</comment>
<dbReference type="GO" id="GO:0008855">
    <property type="term" value="F:exodeoxyribonuclease VII activity"/>
    <property type="evidence" value="ECO:0007669"/>
    <property type="project" value="UniProtKB-UniRule"/>
</dbReference>
<dbReference type="eggNOG" id="COG1722">
    <property type="taxonomic scope" value="Bacteria"/>
</dbReference>
<dbReference type="Gene3D" id="1.10.287.1040">
    <property type="entry name" value="Exonuclease VII, small subunit"/>
    <property type="match status" value="1"/>
</dbReference>
<evidence type="ECO:0000256" key="1">
    <source>
        <dbReference type="ARBA" id="ARBA00009998"/>
    </source>
</evidence>
<organism evidence="7 8">
    <name type="scientific">Pontibacillus marinus BH030004 = DSM 16465</name>
    <dbReference type="NCBI Taxonomy" id="1385511"/>
    <lineage>
        <taxon>Bacteria</taxon>
        <taxon>Bacillati</taxon>
        <taxon>Bacillota</taxon>
        <taxon>Bacilli</taxon>
        <taxon>Bacillales</taxon>
        <taxon>Bacillaceae</taxon>
        <taxon>Pontibacillus</taxon>
    </lineage>
</organism>
<dbReference type="GO" id="GO:0009318">
    <property type="term" value="C:exodeoxyribonuclease VII complex"/>
    <property type="evidence" value="ECO:0007669"/>
    <property type="project" value="UniProtKB-UniRule"/>
</dbReference>
<dbReference type="OrthoDB" id="9798666at2"/>
<dbReference type="InterPro" id="IPR037004">
    <property type="entry name" value="Exonuc_VII_ssu_sf"/>
</dbReference>